<dbReference type="EMBL" id="JBHSBB010000018">
    <property type="protein sequence ID" value="MFC4034810.1"/>
    <property type="molecule type" value="Genomic_DNA"/>
</dbReference>
<comment type="subcellular location">
    <subcellularLocation>
        <location evidence="2">Cytoplasm</location>
        <location evidence="2">Nucleoid</location>
    </subcellularLocation>
</comment>
<dbReference type="InterPro" id="IPR036894">
    <property type="entry name" value="YbaB-like_sf"/>
</dbReference>
<comment type="function">
    <text evidence="2">Binds to DNA and alters its conformation. May be involved in regulation of gene expression, nucleoid organization and DNA protection.</text>
</comment>
<comment type="caution">
    <text evidence="4">The sequence shown here is derived from an EMBL/GenBank/DDBJ whole genome shotgun (WGS) entry which is preliminary data.</text>
</comment>
<keyword evidence="2" id="KW-0963">Cytoplasm</keyword>
<dbReference type="Gene3D" id="3.30.1310.10">
    <property type="entry name" value="Nucleoid-associated protein YbaB-like domain"/>
    <property type="match status" value="1"/>
</dbReference>
<dbReference type="RefSeq" id="WP_386433686.1">
    <property type="nucleotide sequence ID" value="NZ_JBHSBB010000018.1"/>
</dbReference>
<feature type="region of interest" description="Disordered" evidence="3">
    <location>
        <begin position="108"/>
        <end position="132"/>
    </location>
</feature>
<evidence type="ECO:0000256" key="3">
    <source>
        <dbReference type="SAM" id="MobiDB-lite"/>
    </source>
</evidence>
<dbReference type="Pfam" id="PF02575">
    <property type="entry name" value="YbaB_DNA_bd"/>
    <property type="match status" value="1"/>
</dbReference>
<dbReference type="PANTHER" id="PTHR33449:SF1">
    <property type="entry name" value="NUCLEOID-ASSOCIATED PROTEIN YBAB"/>
    <property type="match status" value="1"/>
</dbReference>
<organism evidence="4 5">
    <name type="scientific">Streptomyces polygonati</name>
    <dbReference type="NCBI Taxonomy" id="1617087"/>
    <lineage>
        <taxon>Bacteria</taxon>
        <taxon>Bacillati</taxon>
        <taxon>Actinomycetota</taxon>
        <taxon>Actinomycetes</taxon>
        <taxon>Kitasatosporales</taxon>
        <taxon>Streptomycetaceae</taxon>
        <taxon>Streptomyces</taxon>
    </lineage>
</organism>
<dbReference type="PANTHER" id="PTHR33449">
    <property type="entry name" value="NUCLEOID-ASSOCIATED PROTEIN YBAB"/>
    <property type="match status" value="1"/>
</dbReference>
<comment type="similarity">
    <text evidence="2">Belongs to the YbaB/EbfC family.</text>
</comment>
<evidence type="ECO:0000256" key="1">
    <source>
        <dbReference type="ARBA" id="ARBA00023125"/>
    </source>
</evidence>
<name>A0ABV8HVE8_9ACTN</name>
<dbReference type="Proteomes" id="UP001595765">
    <property type="component" value="Unassembled WGS sequence"/>
</dbReference>
<reference evidence="5" key="1">
    <citation type="journal article" date="2019" name="Int. J. Syst. Evol. Microbiol.">
        <title>The Global Catalogue of Microorganisms (GCM) 10K type strain sequencing project: providing services to taxonomists for standard genome sequencing and annotation.</title>
        <authorList>
            <consortium name="The Broad Institute Genomics Platform"/>
            <consortium name="The Broad Institute Genome Sequencing Center for Infectious Disease"/>
            <person name="Wu L."/>
            <person name="Ma J."/>
        </authorList>
    </citation>
    <scope>NUCLEOTIDE SEQUENCE [LARGE SCALE GENOMIC DNA]</scope>
    <source>
        <strain evidence="5">CGMCC 4.7237</strain>
    </source>
</reference>
<proteinExistence type="inferred from homology"/>
<evidence type="ECO:0000256" key="2">
    <source>
        <dbReference type="HAMAP-Rule" id="MF_00274"/>
    </source>
</evidence>
<keyword evidence="5" id="KW-1185">Reference proteome</keyword>
<dbReference type="InterPro" id="IPR004401">
    <property type="entry name" value="YbaB/EbfC"/>
</dbReference>
<comment type="subunit">
    <text evidence="2">Homodimer.</text>
</comment>
<accession>A0ABV8HVE8</accession>
<evidence type="ECO:0000313" key="4">
    <source>
        <dbReference type="EMBL" id="MFC4034810.1"/>
    </source>
</evidence>
<protein>
    <recommendedName>
        <fullName evidence="2">Nucleoid-associated protein ACFO3J_25570</fullName>
    </recommendedName>
</protein>
<keyword evidence="1 2" id="KW-0238">DNA-binding</keyword>
<sequence length="132" mass="13821">MADREQVDFAALAQQARRMQGEVAGVQESLAAIQGTGFGGKGLVAATVSGEGRIVALRIDPSVIDPDDPETLADLVIEAVDSANQAAQEQRTQRMAGVTDTLNGLLAGLRPGESSPGDIVPRTRGQFRPPTR</sequence>
<dbReference type="SUPFAM" id="SSF82607">
    <property type="entry name" value="YbaB-like"/>
    <property type="match status" value="1"/>
</dbReference>
<evidence type="ECO:0000313" key="5">
    <source>
        <dbReference type="Proteomes" id="UP001595765"/>
    </source>
</evidence>
<dbReference type="HAMAP" id="MF_00274">
    <property type="entry name" value="DNA_YbaB_EbfC"/>
    <property type="match status" value="1"/>
</dbReference>
<dbReference type="NCBIfam" id="TIGR00103">
    <property type="entry name" value="DNA_YbaB_EbfC"/>
    <property type="match status" value="1"/>
</dbReference>
<gene>
    <name evidence="4" type="ORF">ACFO3J_25570</name>
</gene>